<evidence type="ECO:0000313" key="7">
    <source>
        <dbReference type="EMBL" id="GGE34030.1"/>
    </source>
</evidence>
<accession>A0ABQ1SEY8</accession>
<dbReference type="PANTHER" id="PTHR22550">
    <property type="entry name" value="SPORE GERMINATION PROTEIN"/>
    <property type="match status" value="1"/>
</dbReference>
<protein>
    <submittedName>
        <fullName evidence="7">BatB protein</fullName>
    </submittedName>
</protein>
<evidence type="ECO:0000256" key="4">
    <source>
        <dbReference type="ARBA" id="ARBA00023136"/>
    </source>
</evidence>
<evidence type="ECO:0000256" key="5">
    <source>
        <dbReference type="SAM" id="Phobius"/>
    </source>
</evidence>
<dbReference type="RefSeq" id="WP_188458273.1">
    <property type="nucleotide sequence ID" value="NZ_BMGM01000005.1"/>
</dbReference>
<dbReference type="InterPro" id="IPR036465">
    <property type="entry name" value="vWFA_dom_sf"/>
</dbReference>
<organism evidence="7 8">
    <name type="scientific">Psychroflexus planctonicus</name>
    <dbReference type="NCBI Taxonomy" id="1526575"/>
    <lineage>
        <taxon>Bacteria</taxon>
        <taxon>Pseudomonadati</taxon>
        <taxon>Bacteroidota</taxon>
        <taxon>Flavobacteriia</taxon>
        <taxon>Flavobacteriales</taxon>
        <taxon>Flavobacteriaceae</taxon>
        <taxon>Psychroflexus</taxon>
    </lineage>
</organism>
<proteinExistence type="predicted"/>
<feature type="transmembrane region" description="Helical" evidence="5">
    <location>
        <begin position="12"/>
        <end position="29"/>
    </location>
</feature>
<name>A0ABQ1SEY8_9FLAO</name>
<feature type="transmembrane region" description="Helical" evidence="5">
    <location>
        <begin position="56"/>
        <end position="74"/>
    </location>
</feature>
<dbReference type="EMBL" id="BMGM01000005">
    <property type="protein sequence ID" value="GGE34030.1"/>
    <property type="molecule type" value="Genomic_DNA"/>
</dbReference>
<dbReference type="Proteomes" id="UP000599179">
    <property type="component" value="Unassembled WGS sequence"/>
</dbReference>
<evidence type="ECO:0000256" key="3">
    <source>
        <dbReference type="ARBA" id="ARBA00022989"/>
    </source>
</evidence>
<dbReference type="InterPro" id="IPR050768">
    <property type="entry name" value="UPF0353/GerABKA_families"/>
</dbReference>
<evidence type="ECO:0000259" key="6">
    <source>
        <dbReference type="PROSITE" id="PS50234"/>
    </source>
</evidence>
<dbReference type="Pfam" id="PF00092">
    <property type="entry name" value="VWA"/>
    <property type="match status" value="1"/>
</dbReference>
<dbReference type="PROSITE" id="PS50234">
    <property type="entry name" value="VWFA"/>
    <property type="match status" value="1"/>
</dbReference>
<evidence type="ECO:0000256" key="2">
    <source>
        <dbReference type="ARBA" id="ARBA00022692"/>
    </source>
</evidence>
<dbReference type="SMART" id="SM00327">
    <property type="entry name" value="VWA"/>
    <property type="match status" value="1"/>
</dbReference>
<keyword evidence="8" id="KW-1185">Reference proteome</keyword>
<comment type="caution">
    <text evidence="7">The sequence shown here is derived from an EMBL/GenBank/DDBJ whole genome shotgun (WGS) entry which is preliminary data.</text>
</comment>
<gene>
    <name evidence="7" type="primary">batB</name>
    <name evidence="7" type="ORF">GCM10010832_12720</name>
</gene>
<feature type="transmembrane region" description="Helical" evidence="5">
    <location>
        <begin position="309"/>
        <end position="327"/>
    </location>
</feature>
<keyword evidence="1" id="KW-1003">Cell membrane</keyword>
<dbReference type="PANTHER" id="PTHR22550:SF5">
    <property type="entry name" value="LEUCINE ZIPPER PROTEIN 4"/>
    <property type="match status" value="1"/>
</dbReference>
<reference evidence="8" key="1">
    <citation type="journal article" date="2019" name="Int. J. Syst. Evol. Microbiol.">
        <title>The Global Catalogue of Microorganisms (GCM) 10K type strain sequencing project: providing services to taxonomists for standard genome sequencing and annotation.</title>
        <authorList>
            <consortium name="The Broad Institute Genomics Platform"/>
            <consortium name="The Broad Institute Genome Sequencing Center for Infectious Disease"/>
            <person name="Wu L."/>
            <person name="Ma J."/>
        </authorList>
    </citation>
    <scope>NUCLEOTIDE SEQUENCE [LARGE SCALE GENOMIC DNA]</scope>
    <source>
        <strain evidence="8">CGMCC 1.12931</strain>
    </source>
</reference>
<sequence length="343" mass="37764">MLILEDKIYFWFLLAIPLLVLIALSVGLWRKKMQNKFADAHLFSALAPDLSKIKPLLKLIVLCLAIACFSIALVNPKLGSKMETVKREGVDIVFALDVSKSMLAEDIAPNRIEKSKQIISQIINNLSGDRIGIIGYAGSAFPQIPITTDYASAKTFLRAMNSDMVSSQGTATGDAIELAKGYYNDANVISRVLVIIGDGEDHGGEFQAAAQAAAEEGIKIVTIGVGTEKGGPIPIKNNRGQTYKKDQNGETVITRSSPETMQTIADIGNGKYIDGSSTSATVEELEVFLQNLEKTEYESMQYANYQHQFQWFLGFGILFLIIESILLNRKTKWLTKLNLFNEN</sequence>
<evidence type="ECO:0000313" key="8">
    <source>
        <dbReference type="Proteomes" id="UP000599179"/>
    </source>
</evidence>
<keyword evidence="2 5" id="KW-0812">Transmembrane</keyword>
<dbReference type="InterPro" id="IPR002035">
    <property type="entry name" value="VWF_A"/>
</dbReference>
<evidence type="ECO:0000256" key="1">
    <source>
        <dbReference type="ARBA" id="ARBA00022475"/>
    </source>
</evidence>
<keyword evidence="4 5" id="KW-0472">Membrane</keyword>
<dbReference type="SUPFAM" id="SSF53300">
    <property type="entry name" value="vWA-like"/>
    <property type="match status" value="1"/>
</dbReference>
<keyword evidence="3 5" id="KW-1133">Transmembrane helix</keyword>
<dbReference type="Gene3D" id="3.40.50.410">
    <property type="entry name" value="von Willebrand factor, type A domain"/>
    <property type="match status" value="1"/>
</dbReference>
<feature type="domain" description="VWFA" evidence="6">
    <location>
        <begin position="91"/>
        <end position="292"/>
    </location>
</feature>